<dbReference type="CDD" id="cd01335">
    <property type="entry name" value="Radical_SAM"/>
    <property type="match status" value="1"/>
</dbReference>
<keyword evidence="3" id="KW-0119">Carbohydrate metabolism</keyword>
<dbReference type="EMBL" id="BSNM01000027">
    <property type="protein sequence ID" value="GLQ33502.1"/>
    <property type="molecule type" value="Genomic_DNA"/>
</dbReference>
<evidence type="ECO:0000313" key="10">
    <source>
        <dbReference type="Proteomes" id="UP001161389"/>
    </source>
</evidence>
<keyword evidence="7" id="KW-0411">Iron-sulfur</keyword>
<dbReference type="GO" id="GO:0003824">
    <property type="term" value="F:catalytic activity"/>
    <property type="evidence" value="ECO:0007669"/>
    <property type="project" value="InterPro"/>
</dbReference>
<reference evidence="9" key="1">
    <citation type="journal article" date="2014" name="Int. J. Syst. Evol. Microbiol.">
        <title>Complete genome sequence of Corynebacterium casei LMG S-19264T (=DSM 44701T), isolated from a smear-ripened cheese.</title>
        <authorList>
            <consortium name="US DOE Joint Genome Institute (JGI-PGF)"/>
            <person name="Walter F."/>
            <person name="Albersmeier A."/>
            <person name="Kalinowski J."/>
            <person name="Ruckert C."/>
        </authorList>
    </citation>
    <scope>NUCLEOTIDE SEQUENCE</scope>
    <source>
        <strain evidence="9">NBRC 110071</strain>
    </source>
</reference>
<keyword evidence="10" id="KW-1185">Reference proteome</keyword>
<dbReference type="PANTHER" id="PTHR30352:SF5">
    <property type="entry name" value="PYRUVATE FORMATE-LYASE 1-ACTIVATING ENZYME"/>
    <property type="match status" value="1"/>
</dbReference>
<dbReference type="InterPro" id="IPR023821">
    <property type="entry name" value="rSAM_TatD-assoc"/>
</dbReference>
<name>A0AA37SC50_9GAMM</name>
<protein>
    <submittedName>
        <fullName evidence="9">Radical SAM protein</fullName>
    </submittedName>
</protein>
<dbReference type="RefSeq" id="WP_284383951.1">
    <property type="nucleotide sequence ID" value="NZ_BSNM01000027.1"/>
</dbReference>
<keyword evidence="6" id="KW-0408">Iron</keyword>
<evidence type="ECO:0000256" key="3">
    <source>
        <dbReference type="ARBA" id="ARBA00022526"/>
    </source>
</evidence>
<dbReference type="PANTHER" id="PTHR30352">
    <property type="entry name" value="PYRUVATE FORMATE-LYASE-ACTIVATING ENZYME"/>
    <property type="match status" value="1"/>
</dbReference>
<organism evidence="9 10">
    <name type="scientific">Litoribrevibacter albus</name>
    <dbReference type="NCBI Taxonomy" id="1473156"/>
    <lineage>
        <taxon>Bacteria</taxon>
        <taxon>Pseudomonadati</taxon>
        <taxon>Pseudomonadota</taxon>
        <taxon>Gammaproteobacteria</taxon>
        <taxon>Oceanospirillales</taxon>
        <taxon>Oceanospirillaceae</taxon>
        <taxon>Litoribrevibacter</taxon>
    </lineage>
</organism>
<keyword evidence="4" id="KW-0949">S-adenosyl-L-methionine</keyword>
<gene>
    <name evidence="9" type="ORF">GCM10007876_39820</name>
</gene>
<keyword evidence="2" id="KW-0004">4Fe-4S</keyword>
<dbReference type="InterPro" id="IPR007197">
    <property type="entry name" value="rSAM"/>
</dbReference>
<dbReference type="SFLD" id="SFLDS00029">
    <property type="entry name" value="Radical_SAM"/>
    <property type="match status" value="1"/>
</dbReference>
<reference evidence="9" key="2">
    <citation type="submission" date="2023-01" db="EMBL/GenBank/DDBJ databases">
        <title>Draft genome sequence of Litoribrevibacter albus strain NBRC 110071.</title>
        <authorList>
            <person name="Sun Q."/>
            <person name="Mori K."/>
        </authorList>
    </citation>
    <scope>NUCLEOTIDE SEQUENCE</scope>
    <source>
        <strain evidence="9">NBRC 110071</strain>
    </source>
</reference>
<dbReference type="NCBIfam" id="TIGR04038">
    <property type="entry name" value="tatD_link_rSAM"/>
    <property type="match status" value="1"/>
</dbReference>
<evidence type="ECO:0000256" key="4">
    <source>
        <dbReference type="ARBA" id="ARBA00022691"/>
    </source>
</evidence>
<evidence type="ECO:0000256" key="1">
    <source>
        <dbReference type="ARBA" id="ARBA00001966"/>
    </source>
</evidence>
<feature type="domain" description="Radical SAM core" evidence="8">
    <location>
        <begin position="15"/>
        <end position="171"/>
    </location>
</feature>
<dbReference type="GO" id="GO:0006006">
    <property type="term" value="P:glucose metabolic process"/>
    <property type="evidence" value="ECO:0007669"/>
    <property type="project" value="UniProtKB-KW"/>
</dbReference>
<dbReference type="AlphaFoldDB" id="A0AA37SC50"/>
<comment type="caution">
    <text evidence="9">The sequence shown here is derived from an EMBL/GenBank/DDBJ whole genome shotgun (WGS) entry which is preliminary data.</text>
</comment>
<accession>A0AA37SC50</accession>
<evidence type="ECO:0000256" key="5">
    <source>
        <dbReference type="ARBA" id="ARBA00022723"/>
    </source>
</evidence>
<proteinExistence type="predicted"/>
<dbReference type="Gene3D" id="3.20.20.70">
    <property type="entry name" value="Aldolase class I"/>
    <property type="match status" value="1"/>
</dbReference>
<keyword evidence="5" id="KW-0479">Metal-binding</keyword>
<dbReference type="InterPro" id="IPR058240">
    <property type="entry name" value="rSAM_sf"/>
</dbReference>
<evidence type="ECO:0000256" key="2">
    <source>
        <dbReference type="ARBA" id="ARBA00022485"/>
    </source>
</evidence>
<dbReference type="SFLD" id="SFLDG01111">
    <property type="entry name" value="Uncharacterised_Radical_SAM_Su"/>
    <property type="match status" value="1"/>
</dbReference>
<evidence type="ECO:0000259" key="8">
    <source>
        <dbReference type="Pfam" id="PF04055"/>
    </source>
</evidence>
<dbReference type="GO" id="GO:0046872">
    <property type="term" value="F:metal ion binding"/>
    <property type="evidence" value="ECO:0007669"/>
    <property type="project" value="UniProtKB-KW"/>
</dbReference>
<dbReference type="InterPro" id="IPR013785">
    <property type="entry name" value="Aldolase_TIM"/>
</dbReference>
<dbReference type="GO" id="GO:0051539">
    <property type="term" value="F:4 iron, 4 sulfur cluster binding"/>
    <property type="evidence" value="ECO:0007669"/>
    <property type="project" value="UniProtKB-KW"/>
</dbReference>
<dbReference type="InterPro" id="IPR034457">
    <property type="entry name" value="Organic_radical-activating"/>
</dbReference>
<sequence>MALTLVYDIGKKRYINLTNACTLECQFCPKHNGSTQVHEFDLYMKKQPSASDIIIELGDLSEVEEVVFCGFGESTLRLLPLLEIATYVKAQGVPVRVNTDGLGNLVHKRNILPDLASVVDALSISLNAQNEAVYNQHCHPKKQGAYQAVRDFIELAPRYIQKVEVSAIDGLADVDVAECQRIAEASGAMFKRRVLDQVG</sequence>
<dbReference type="Proteomes" id="UP001161389">
    <property type="component" value="Unassembled WGS sequence"/>
</dbReference>
<dbReference type="Pfam" id="PF04055">
    <property type="entry name" value="Radical_SAM"/>
    <property type="match status" value="1"/>
</dbReference>
<comment type="cofactor">
    <cofactor evidence="1">
        <name>[4Fe-4S] cluster</name>
        <dbReference type="ChEBI" id="CHEBI:49883"/>
    </cofactor>
</comment>
<keyword evidence="3" id="KW-0313">Glucose metabolism</keyword>
<evidence type="ECO:0000256" key="6">
    <source>
        <dbReference type="ARBA" id="ARBA00023004"/>
    </source>
</evidence>
<evidence type="ECO:0000313" key="9">
    <source>
        <dbReference type="EMBL" id="GLQ33502.1"/>
    </source>
</evidence>
<dbReference type="SUPFAM" id="SSF102114">
    <property type="entry name" value="Radical SAM enzymes"/>
    <property type="match status" value="1"/>
</dbReference>
<evidence type="ECO:0000256" key="7">
    <source>
        <dbReference type="ARBA" id="ARBA00023014"/>
    </source>
</evidence>